<dbReference type="InterPro" id="IPR008969">
    <property type="entry name" value="CarboxyPept-like_regulatory"/>
</dbReference>
<keyword evidence="1" id="KW-0121">Carboxypeptidase</keyword>
<name>A0A9J7BQW1_9BACT</name>
<gene>
    <name evidence="1" type="ORF">MOP44_04530</name>
</gene>
<proteinExistence type="predicted"/>
<dbReference type="Gene3D" id="2.60.40.1120">
    <property type="entry name" value="Carboxypeptidase-like, regulatory domain"/>
    <property type="match status" value="1"/>
</dbReference>
<accession>A0A9J7BQW1</accession>
<keyword evidence="1" id="KW-0645">Protease</keyword>
<dbReference type="KEGG" id="orp:MOP44_04530"/>
<protein>
    <submittedName>
        <fullName evidence="1">Carboxypeptidase-like regulatory domain-containing protein</fullName>
    </submittedName>
</protein>
<dbReference type="EMBL" id="CP093313">
    <property type="protein sequence ID" value="UWZ85211.1"/>
    <property type="molecule type" value="Genomic_DNA"/>
</dbReference>
<sequence>MSGAVTDVNGGIIPGATVTLLNPLTGDKRSTISDNGGSYTFGDLEPGAAYQITISAAGFVTWTSSTFTVDPAQIYFLPGSKLQLTGEVASVTVFASSEDVAAEQVKVEERQRVFGFIPNFYVVYEHDAVPLTAKLKFKLALKASTDPIIFAAVAFTAAIHQAGDTPDFGQGAKGYGQRLGALYANGFDDVMIGEAILPSLLHQDPRYFYQGTGSKRSRAFHALSNAFICKGDNGKWEPNYSNVGGDLAAGAISNLYYPRANRGTGIVFENAAIAAGGRMANGLVQEFILRRFTSHAGKRTP</sequence>
<dbReference type="RefSeq" id="WP_260794728.1">
    <property type="nucleotide sequence ID" value="NZ_CP093313.1"/>
</dbReference>
<keyword evidence="1" id="KW-0378">Hydrolase</keyword>
<dbReference type="Pfam" id="PF13620">
    <property type="entry name" value="CarboxypepD_reg"/>
    <property type="match status" value="1"/>
</dbReference>
<dbReference type="AlphaFoldDB" id="A0A9J7BQW1"/>
<keyword evidence="2" id="KW-1185">Reference proteome</keyword>
<dbReference type="GO" id="GO:0004180">
    <property type="term" value="F:carboxypeptidase activity"/>
    <property type="evidence" value="ECO:0007669"/>
    <property type="project" value="UniProtKB-KW"/>
</dbReference>
<reference evidence="1" key="1">
    <citation type="submission" date="2021-04" db="EMBL/GenBank/DDBJ databases">
        <title>Phylogenetic analysis of Acidobacteriaceae.</title>
        <authorList>
            <person name="Qiu L."/>
            <person name="Zhang Q."/>
        </authorList>
    </citation>
    <scope>NUCLEOTIDE SEQUENCE</scope>
    <source>
        <strain evidence="1">DSM 25168</strain>
    </source>
</reference>
<dbReference type="SUPFAM" id="SSF49464">
    <property type="entry name" value="Carboxypeptidase regulatory domain-like"/>
    <property type="match status" value="1"/>
</dbReference>
<dbReference type="Proteomes" id="UP001059380">
    <property type="component" value="Chromosome"/>
</dbReference>
<evidence type="ECO:0000313" key="1">
    <source>
        <dbReference type="EMBL" id="UWZ85211.1"/>
    </source>
</evidence>
<organism evidence="1 2">
    <name type="scientific">Occallatibacter riparius</name>
    <dbReference type="NCBI Taxonomy" id="1002689"/>
    <lineage>
        <taxon>Bacteria</taxon>
        <taxon>Pseudomonadati</taxon>
        <taxon>Acidobacteriota</taxon>
        <taxon>Terriglobia</taxon>
        <taxon>Terriglobales</taxon>
        <taxon>Acidobacteriaceae</taxon>
        <taxon>Occallatibacter</taxon>
    </lineage>
</organism>
<evidence type="ECO:0000313" key="2">
    <source>
        <dbReference type="Proteomes" id="UP001059380"/>
    </source>
</evidence>